<accession>A0A853FZM5</accession>
<dbReference type="Pfam" id="PF00561">
    <property type="entry name" value="Abhydrolase_1"/>
    <property type="match status" value="1"/>
</dbReference>
<dbReference type="InterPro" id="IPR050228">
    <property type="entry name" value="Carboxylesterase_BioH"/>
</dbReference>
<reference evidence="2 3" key="1">
    <citation type="submission" date="2020-07" db="EMBL/GenBank/DDBJ databases">
        <title>Taxonomic revisions and descriptions of new bacterial species based on genomic comparisons in the high-G+C-content subgroup of the family Alcaligenaceae.</title>
        <authorList>
            <person name="Szabo A."/>
            <person name="Felfoldi T."/>
        </authorList>
    </citation>
    <scope>NUCLEOTIDE SEQUENCE [LARGE SCALE GENOMIC DNA]</scope>
    <source>
        <strain evidence="2 3">LMG 24012</strain>
    </source>
</reference>
<dbReference type="PANTHER" id="PTHR43194:SF5">
    <property type="entry name" value="PIMELOYL-[ACYL-CARRIER PROTEIN] METHYL ESTER ESTERASE"/>
    <property type="match status" value="1"/>
</dbReference>
<organism evidence="2 3">
    <name type="scientific">Parapusillimonas granuli</name>
    <dbReference type="NCBI Taxonomy" id="380911"/>
    <lineage>
        <taxon>Bacteria</taxon>
        <taxon>Pseudomonadati</taxon>
        <taxon>Pseudomonadota</taxon>
        <taxon>Betaproteobacteria</taxon>
        <taxon>Burkholderiales</taxon>
        <taxon>Alcaligenaceae</taxon>
        <taxon>Parapusillimonas</taxon>
    </lineage>
</organism>
<evidence type="ECO:0000313" key="3">
    <source>
        <dbReference type="Proteomes" id="UP000559809"/>
    </source>
</evidence>
<dbReference type="Gene3D" id="3.40.50.1820">
    <property type="entry name" value="alpha/beta hydrolase"/>
    <property type="match status" value="1"/>
</dbReference>
<dbReference type="SUPFAM" id="SSF53474">
    <property type="entry name" value="alpha/beta-Hydrolases"/>
    <property type="match status" value="1"/>
</dbReference>
<evidence type="ECO:0000313" key="2">
    <source>
        <dbReference type="EMBL" id="NYT49092.1"/>
    </source>
</evidence>
<dbReference type="Proteomes" id="UP000559809">
    <property type="component" value="Unassembled WGS sequence"/>
</dbReference>
<proteinExistence type="predicted"/>
<dbReference type="InterPro" id="IPR029058">
    <property type="entry name" value="AB_hydrolase_fold"/>
</dbReference>
<feature type="domain" description="AB hydrolase-1" evidence="1">
    <location>
        <begin position="72"/>
        <end position="244"/>
    </location>
</feature>
<protein>
    <recommendedName>
        <fullName evidence="1">AB hydrolase-1 domain-containing protein</fullName>
    </recommendedName>
</protein>
<name>A0A853FZM5_9BURK</name>
<gene>
    <name evidence="2" type="ORF">H0A72_07175</name>
</gene>
<dbReference type="EMBL" id="JACCEM010000003">
    <property type="protein sequence ID" value="NYT49092.1"/>
    <property type="molecule type" value="Genomic_DNA"/>
</dbReference>
<dbReference type="PANTHER" id="PTHR43194">
    <property type="entry name" value="HYDROLASE ALPHA/BETA FOLD FAMILY"/>
    <property type="match status" value="1"/>
</dbReference>
<evidence type="ECO:0000259" key="1">
    <source>
        <dbReference type="Pfam" id="PF00561"/>
    </source>
</evidence>
<dbReference type="AlphaFoldDB" id="A0A853FZM5"/>
<keyword evidence="3" id="KW-1185">Reference proteome</keyword>
<sequence length="328" mass="36276">MFSTHLSEPLCLRAMGSFHVGGRRLRLAGRAAYERTMSEGGEPVSINPNGSYAVEQMYVQYYLPERSNGRGPLVFWHGGGMTGAVWETTPDGREGWVNHFVRKGWDVYVCDAVERGRSGFAPYPDIWPEGPVTQTVDDVYTRFRIGDGAGSYHDDPARRTAYRNTRFPVDHFDAFCLQMVPRWTHTNDAMVEAFKALLRRIGKAAIVCHSQSGPLAMRLAAESAGQVSAIVGIEPAGMPSPAPETYDTPTLVVLGGNMESDGRWQSLSAKIAAFARRFPALQILRLEDLGIQGNSHVLMMDDNNDDIARRIDAWLRRTIVSVNAGDQA</sequence>
<dbReference type="RefSeq" id="WP_180154377.1">
    <property type="nucleotide sequence ID" value="NZ_JACCEM010000003.1"/>
</dbReference>
<comment type="caution">
    <text evidence="2">The sequence shown here is derived from an EMBL/GenBank/DDBJ whole genome shotgun (WGS) entry which is preliminary data.</text>
</comment>
<dbReference type="InterPro" id="IPR000073">
    <property type="entry name" value="AB_hydrolase_1"/>
</dbReference>